<dbReference type="PATRIC" id="fig|1359175.3.peg.354"/>
<feature type="region of interest" description="Disordered" evidence="1">
    <location>
        <begin position="26"/>
        <end position="45"/>
    </location>
</feature>
<dbReference type="AlphaFoldDB" id="A0A0F3P9B0"/>
<dbReference type="Proteomes" id="UP000033671">
    <property type="component" value="Unassembled WGS sequence"/>
</dbReference>
<evidence type="ECO:0000256" key="2">
    <source>
        <dbReference type="SAM" id="SignalP"/>
    </source>
</evidence>
<accession>A0A0F3P9B0</accession>
<evidence type="ECO:0000313" key="3">
    <source>
        <dbReference type="EMBL" id="KJV76920.1"/>
    </source>
</evidence>
<evidence type="ECO:0000256" key="1">
    <source>
        <dbReference type="SAM" id="MobiDB-lite"/>
    </source>
</evidence>
<proteinExistence type="predicted"/>
<gene>
    <name evidence="3" type="ORF">OTSTA716_0540</name>
</gene>
<evidence type="ECO:0000313" key="4">
    <source>
        <dbReference type="Proteomes" id="UP000033671"/>
    </source>
</evidence>
<keyword evidence="2" id="KW-0732">Signal</keyword>
<feature type="chain" id="PRO_5002465222" description="Conjugal transfer protein" evidence="2">
    <location>
        <begin position="24"/>
        <end position="129"/>
    </location>
</feature>
<dbReference type="EMBL" id="LAOA01000012">
    <property type="protein sequence ID" value="KJV76920.1"/>
    <property type="molecule type" value="Genomic_DNA"/>
</dbReference>
<dbReference type="RefSeq" id="WP_045915065.1">
    <property type="nucleotide sequence ID" value="NZ_LAOA01000012.1"/>
</dbReference>
<name>A0A0F3P9B0_ORITS</name>
<sequence length="129" mass="14923">MHKFLTGLISASSLLTLSVSSLASTIPQSKTDDSNPQTTVHEENDTINLANQTIEEYKIYIRTVPESVRTEISDYRIKLHKINQEKQNLYNKLSFEAQDYLKQVQVFKKKLKNIINDDSKQKLNNESEY</sequence>
<feature type="signal peptide" evidence="2">
    <location>
        <begin position="1"/>
        <end position="23"/>
    </location>
</feature>
<comment type="caution">
    <text evidence="3">The sequence shown here is derived from an EMBL/GenBank/DDBJ whole genome shotgun (WGS) entry which is preliminary data.</text>
</comment>
<protein>
    <recommendedName>
        <fullName evidence="5">Conjugal transfer protein</fullName>
    </recommendedName>
</protein>
<evidence type="ECO:0008006" key="5">
    <source>
        <dbReference type="Google" id="ProtNLM"/>
    </source>
</evidence>
<organism evidence="3 4">
    <name type="scientific">Orientia tsutsugamushi str. TA716</name>
    <dbReference type="NCBI Taxonomy" id="1359175"/>
    <lineage>
        <taxon>Bacteria</taxon>
        <taxon>Pseudomonadati</taxon>
        <taxon>Pseudomonadota</taxon>
        <taxon>Alphaproteobacteria</taxon>
        <taxon>Rickettsiales</taxon>
        <taxon>Rickettsiaceae</taxon>
        <taxon>Rickettsieae</taxon>
        <taxon>Orientia</taxon>
    </lineage>
</organism>
<reference evidence="3 4" key="1">
    <citation type="submission" date="2015-01" db="EMBL/GenBank/DDBJ databases">
        <title>Genome Sequencing of Rickettsiales.</title>
        <authorList>
            <person name="Daugherty S.C."/>
            <person name="Su Q."/>
            <person name="Abolude K."/>
            <person name="Beier-Sexton M."/>
            <person name="Carlyon J.A."/>
            <person name="Carter R."/>
            <person name="Day N.P."/>
            <person name="Dumler S.J."/>
            <person name="Dyachenko V."/>
            <person name="Godinez A."/>
            <person name="Kurtti T.J."/>
            <person name="Lichay M."/>
            <person name="Mullins K.E."/>
            <person name="Ott S."/>
            <person name="Pappas-Brown V."/>
            <person name="Paris D.H."/>
            <person name="Patel P."/>
            <person name="Richards A.L."/>
            <person name="Sadzewicz L."/>
            <person name="Sears K."/>
            <person name="Seidman D."/>
            <person name="Sengamalay N."/>
            <person name="Stenos J."/>
            <person name="Tallon L.J."/>
            <person name="Vincent G."/>
            <person name="Fraser C.M."/>
            <person name="Munderloh U."/>
            <person name="Dunning-Hotopp J.C."/>
        </authorList>
    </citation>
    <scope>NUCLEOTIDE SEQUENCE [LARGE SCALE GENOMIC DNA]</scope>
    <source>
        <strain evidence="3 4">TA716</strain>
    </source>
</reference>